<sequence>MTRWPRAAAPAWPVHAATFLVTVTAATAYGISGPHLRPVIFSLVTLVPVATFAGALGVGHLADRRPWLIAAGGLVLLAVSMAFWSDWVSAHHFGRAEGRAADFGIAAAHLLFLAGAGGVLRKHGANDFAGLLDAALFGVCMAGPVWAWLLAPRLTPAATPLGEMLVLADVAVLSAVLGCLVRIGRRVSRARGPIAYLLLCIAATLGAHVTGVLTASHGSAVPSAVLLMIAYLTIAGAALHPAAPMITNPDRPGREVTGKPPLLWMGAALCANPLIAAIQAVRGDQGAGVLLPVGSMLAVPLVLLRLRQMSLLRSEAEQTLAHHAHHDELTGLHNRRHVVAEIDRALADLERGVIDEVTVLLLDLDGFKPVNDRYGHQAGDAVLRTVAARLAEAAAPGDVVGRIGGDEFLVLRRGRAGGDLASRVAGLVGTSIEVGDASVRVGVSAGIASVLRGAGIDRDALIGRADAAMYAQKAAHRKRDREPVLGVG</sequence>
<feature type="transmembrane region" description="Helical" evidence="1">
    <location>
        <begin position="66"/>
        <end position="83"/>
    </location>
</feature>
<dbReference type="SMART" id="SM00267">
    <property type="entry name" value="GGDEF"/>
    <property type="match status" value="1"/>
</dbReference>
<feature type="transmembrane region" description="Helical" evidence="1">
    <location>
        <begin position="221"/>
        <end position="242"/>
    </location>
</feature>
<dbReference type="InterPro" id="IPR043128">
    <property type="entry name" value="Rev_trsase/Diguanyl_cyclase"/>
</dbReference>
<dbReference type="Pfam" id="PF00990">
    <property type="entry name" value="GGDEF"/>
    <property type="match status" value="1"/>
</dbReference>
<dbReference type="CDD" id="cd01949">
    <property type="entry name" value="GGDEF"/>
    <property type="match status" value="1"/>
</dbReference>
<dbReference type="EMBL" id="JBIAZU010000004">
    <property type="protein sequence ID" value="MFF5292090.1"/>
    <property type="molecule type" value="Genomic_DNA"/>
</dbReference>
<dbReference type="Proteomes" id="UP001602245">
    <property type="component" value="Unassembled WGS sequence"/>
</dbReference>
<dbReference type="InterPro" id="IPR029787">
    <property type="entry name" value="Nucleotide_cyclase"/>
</dbReference>
<feature type="transmembrane region" description="Helical" evidence="1">
    <location>
        <begin position="161"/>
        <end position="183"/>
    </location>
</feature>
<evidence type="ECO:0000313" key="4">
    <source>
        <dbReference type="Proteomes" id="UP001602245"/>
    </source>
</evidence>
<feature type="transmembrane region" description="Helical" evidence="1">
    <location>
        <begin position="103"/>
        <end position="121"/>
    </location>
</feature>
<organism evidence="3 4">
    <name type="scientific">Paractinoplanes globisporus</name>
    <dbReference type="NCBI Taxonomy" id="113565"/>
    <lineage>
        <taxon>Bacteria</taxon>
        <taxon>Bacillati</taxon>
        <taxon>Actinomycetota</taxon>
        <taxon>Actinomycetes</taxon>
        <taxon>Micromonosporales</taxon>
        <taxon>Micromonosporaceae</taxon>
        <taxon>Paractinoplanes</taxon>
    </lineage>
</organism>
<accession>A0ABW6WHR4</accession>
<gene>
    <name evidence="3" type="ORF">ACFY35_21840</name>
</gene>
<feature type="transmembrane region" description="Helical" evidence="1">
    <location>
        <begin position="287"/>
        <end position="304"/>
    </location>
</feature>
<reference evidence="3 4" key="1">
    <citation type="submission" date="2024-10" db="EMBL/GenBank/DDBJ databases">
        <title>The Natural Products Discovery Center: Release of the First 8490 Sequenced Strains for Exploring Actinobacteria Biosynthetic Diversity.</title>
        <authorList>
            <person name="Kalkreuter E."/>
            <person name="Kautsar S.A."/>
            <person name="Yang D."/>
            <person name="Bader C.D."/>
            <person name="Teijaro C.N."/>
            <person name="Fluegel L."/>
            <person name="Davis C.M."/>
            <person name="Simpson J.R."/>
            <person name="Lauterbach L."/>
            <person name="Steele A.D."/>
            <person name="Gui C."/>
            <person name="Meng S."/>
            <person name="Li G."/>
            <person name="Viehrig K."/>
            <person name="Ye F."/>
            <person name="Su P."/>
            <person name="Kiefer A.F."/>
            <person name="Nichols A."/>
            <person name="Cepeda A.J."/>
            <person name="Yan W."/>
            <person name="Fan B."/>
            <person name="Jiang Y."/>
            <person name="Adhikari A."/>
            <person name="Zheng C.-J."/>
            <person name="Schuster L."/>
            <person name="Cowan T.M."/>
            <person name="Smanski M.J."/>
            <person name="Chevrette M.G."/>
            <person name="De Carvalho L.P.S."/>
            <person name="Shen B."/>
        </authorList>
    </citation>
    <scope>NUCLEOTIDE SEQUENCE [LARGE SCALE GENOMIC DNA]</scope>
    <source>
        <strain evidence="3 4">NPDC000087</strain>
    </source>
</reference>
<keyword evidence="1" id="KW-1133">Transmembrane helix</keyword>
<protein>
    <submittedName>
        <fullName evidence="3">Diguanylate cyclase domain-containing protein</fullName>
        <ecNumber evidence="3">2.7.7.65</ecNumber>
    </submittedName>
</protein>
<proteinExistence type="predicted"/>
<dbReference type="PROSITE" id="PS50887">
    <property type="entry name" value="GGDEF"/>
    <property type="match status" value="1"/>
</dbReference>
<dbReference type="NCBIfam" id="TIGR00254">
    <property type="entry name" value="GGDEF"/>
    <property type="match status" value="1"/>
</dbReference>
<evidence type="ECO:0000313" key="3">
    <source>
        <dbReference type="EMBL" id="MFF5292090.1"/>
    </source>
</evidence>
<feature type="domain" description="GGDEF" evidence="2">
    <location>
        <begin position="355"/>
        <end position="487"/>
    </location>
</feature>
<keyword evidence="1" id="KW-0472">Membrane</keyword>
<name>A0ABW6WHR4_9ACTN</name>
<dbReference type="InterPro" id="IPR000160">
    <property type="entry name" value="GGDEF_dom"/>
</dbReference>
<feature type="transmembrane region" description="Helical" evidence="1">
    <location>
        <begin position="195"/>
        <end position="215"/>
    </location>
</feature>
<feature type="transmembrane region" description="Helical" evidence="1">
    <location>
        <begin position="128"/>
        <end position="149"/>
    </location>
</feature>
<keyword evidence="1" id="KW-0812">Transmembrane</keyword>
<dbReference type="EC" id="2.7.7.65" evidence="3"/>
<comment type="caution">
    <text evidence="3">The sequence shown here is derived from an EMBL/GenBank/DDBJ whole genome shotgun (WGS) entry which is preliminary data.</text>
</comment>
<evidence type="ECO:0000256" key="1">
    <source>
        <dbReference type="SAM" id="Phobius"/>
    </source>
</evidence>
<keyword evidence="4" id="KW-1185">Reference proteome</keyword>
<dbReference type="PANTHER" id="PTHR45138:SF9">
    <property type="entry name" value="DIGUANYLATE CYCLASE DGCM-RELATED"/>
    <property type="match status" value="1"/>
</dbReference>
<dbReference type="RefSeq" id="WP_157295345.1">
    <property type="nucleotide sequence ID" value="NZ_JBIAZU010000004.1"/>
</dbReference>
<dbReference type="PANTHER" id="PTHR45138">
    <property type="entry name" value="REGULATORY COMPONENTS OF SENSORY TRANSDUCTION SYSTEM"/>
    <property type="match status" value="1"/>
</dbReference>
<keyword evidence="3" id="KW-0548">Nucleotidyltransferase</keyword>
<dbReference type="Gene3D" id="3.30.70.270">
    <property type="match status" value="1"/>
</dbReference>
<keyword evidence="3" id="KW-0808">Transferase</keyword>
<evidence type="ECO:0000259" key="2">
    <source>
        <dbReference type="PROSITE" id="PS50887"/>
    </source>
</evidence>
<dbReference type="InterPro" id="IPR050469">
    <property type="entry name" value="Diguanylate_Cyclase"/>
</dbReference>
<feature type="transmembrane region" description="Helical" evidence="1">
    <location>
        <begin position="262"/>
        <end position="281"/>
    </location>
</feature>
<feature type="transmembrane region" description="Helical" evidence="1">
    <location>
        <begin position="40"/>
        <end position="59"/>
    </location>
</feature>
<dbReference type="SUPFAM" id="SSF55073">
    <property type="entry name" value="Nucleotide cyclase"/>
    <property type="match status" value="1"/>
</dbReference>
<dbReference type="GO" id="GO:0052621">
    <property type="term" value="F:diguanylate cyclase activity"/>
    <property type="evidence" value="ECO:0007669"/>
    <property type="project" value="UniProtKB-EC"/>
</dbReference>